<accession>A0A1S1R083</accession>
<dbReference type="OrthoDB" id="9787478at2"/>
<name>A0A1S1R083_9ACTN</name>
<dbReference type="RefSeq" id="WP_071060755.1">
    <property type="nucleotide sequence ID" value="NZ_MAXA01000074.1"/>
</dbReference>
<sequence>MADRSAIEWTEATWNPTTGCDRVSAGCDNCYALALAARLKAMGSPKYQQDGDPRTSGPGFGVTVHADALSIPLRWRAPRHVFVNSMSDLFHARVPTTFIQDVFGVMAAAPQHTFQVLTKRSRRLARLADTLPWSDNVWMGVSVEDGAALPRIDDLRRVPAVVRFLSCEPLLGPLTGVDLDDIDWVIAGGESGRHHRRMDPAWVIELRDLCTEAAVPFFFKQWGGRTPKSGGRTLEGRIWDGMPVTTRPSPLAASTM</sequence>
<proteinExistence type="predicted"/>
<organism evidence="1 2">
    <name type="scientific">Parafrankia soli</name>
    <dbReference type="NCBI Taxonomy" id="2599596"/>
    <lineage>
        <taxon>Bacteria</taxon>
        <taxon>Bacillati</taxon>
        <taxon>Actinomycetota</taxon>
        <taxon>Actinomycetes</taxon>
        <taxon>Frankiales</taxon>
        <taxon>Frankiaceae</taxon>
        <taxon>Parafrankia</taxon>
    </lineage>
</organism>
<evidence type="ECO:0000313" key="2">
    <source>
        <dbReference type="Proteomes" id="UP000179769"/>
    </source>
</evidence>
<dbReference type="EMBL" id="MAXA01000074">
    <property type="protein sequence ID" value="OHV40368.1"/>
    <property type="molecule type" value="Genomic_DNA"/>
</dbReference>
<dbReference type="Proteomes" id="UP000179769">
    <property type="component" value="Unassembled WGS sequence"/>
</dbReference>
<dbReference type="InterPro" id="IPR011101">
    <property type="entry name" value="DUF5131"/>
</dbReference>
<protein>
    <recommendedName>
        <fullName evidence="3">Phage Gp37/Gp68 family protein</fullName>
    </recommendedName>
</protein>
<evidence type="ECO:0000313" key="1">
    <source>
        <dbReference type="EMBL" id="OHV40368.1"/>
    </source>
</evidence>
<comment type="caution">
    <text evidence="1">The sequence shown here is derived from an EMBL/GenBank/DDBJ whole genome shotgun (WGS) entry which is preliminary data.</text>
</comment>
<dbReference type="AlphaFoldDB" id="A0A1S1R083"/>
<reference evidence="2" key="1">
    <citation type="submission" date="2016-07" db="EMBL/GenBank/DDBJ databases">
        <title>Frankia sp. NRRL B-16219 Genome sequencing.</title>
        <authorList>
            <person name="Ghodhbane-Gtari F."/>
            <person name="Swanson E."/>
            <person name="Gueddou A."/>
            <person name="Louati M."/>
            <person name="Nouioui I."/>
            <person name="Hezbri K."/>
            <person name="Abebe-Akele F."/>
            <person name="Simpson S."/>
            <person name="Morris K."/>
            <person name="Thomas K."/>
            <person name="Gtari M."/>
            <person name="Tisa L.S."/>
        </authorList>
    </citation>
    <scope>NUCLEOTIDE SEQUENCE [LARGE SCALE GENOMIC DNA]</scope>
    <source>
        <strain evidence="2">NRRL B-16219</strain>
    </source>
</reference>
<gene>
    <name evidence="1" type="ORF">BBK14_32605</name>
</gene>
<evidence type="ECO:0008006" key="3">
    <source>
        <dbReference type="Google" id="ProtNLM"/>
    </source>
</evidence>
<keyword evidence="2" id="KW-1185">Reference proteome</keyword>
<dbReference type="Pfam" id="PF07505">
    <property type="entry name" value="DUF5131"/>
    <property type="match status" value="1"/>
</dbReference>